<evidence type="ECO:0000256" key="9">
    <source>
        <dbReference type="HAMAP-Rule" id="MF_00161"/>
    </source>
</evidence>
<dbReference type="HAMAP" id="MF_00161">
    <property type="entry name" value="LspA"/>
    <property type="match status" value="1"/>
</dbReference>
<comment type="caution">
    <text evidence="9">Lacks conserved residue(s) required for the propagation of feature annotation.</text>
</comment>
<proteinExistence type="inferred from homology"/>
<dbReference type="GO" id="GO:0004190">
    <property type="term" value="F:aspartic-type endopeptidase activity"/>
    <property type="evidence" value="ECO:0007669"/>
    <property type="project" value="UniProtKB-UniRule"/>
</dbReference>
<dbReference type="PROSITE" id="PS51257">
    <property type="entry name" value="PROKAR_LIPOPROTEIN"/>
    <property type="match status" value="1"/>
</dbReference>
<evidence type="ECO:0000256" key="2">
    <source>
        <dbReference type="ARBA" id="ARBA00022475"/>
    </source>
</evidence>
<dbReference type="NCBIfam" id="TIGR00077">
    <property type="entry name" value="lspA"/>
    <property type="match status" value="1"/>
</dbReference>
<feature type="transmembrane region" description="Helical" evidence="9">
    <location>
        <begin position="138"/>
        <end position="158"/>
    </location>
</feature>
<reference evidence="12 13" key="1">
    <citation type="journal article" date="2017" name="Curr. Microbiol.">
        <title>Mucilaginibacter ginsenosidivorans sp. nov., Isolated from Soil of Ginseng Field.</title>
        <authorList>
            <person name="Kim M.M."/>
            <person name="Siddiqi M.Z."/>
            <person name="Im W.T."/>
        </authorList>
    </citation>
    <scope>NUCLEOTIDE SEQUENCE [LARGE SCALE GENOMIC DNA]</scope>
    <source>
        <strain evidence="12 13">Gsoil 3017</strain>
    </source>
</reference>
<dbReference type="GO" id="GO:0006508">
    <property type="term" value="P:proteolysis"/>
    <property type="evidence" value="ECO:0007669"/>
    <property type="project" value="UniProtKB-KW"/>
</dbReference>
<keyword evidence="7 9" id="KW-1133">Transmembrane helix</keyword>
<dbReference type="AlphaFoldDB" id="A0A5B8UV42"/>
<dbReference type="Proteomes" id="UP000321479">
    <property type="component" value="Chromosome"/>
</dbReference>
<dbReference type="InterPro" id="IPR001872">
    <property type="entry name" value="Peptidase_A8"/>
</dbReference>
<keyword evidence="4 9" id="KW-0812">Transmembrane</keyword>
<accession>A0A5B8UV42</accession>
<evidence type="ECO:0000256" key="11">
    <source>
        <dbReference type="RuleBase" id="RU004181"/>
    </source>
</evidence>
<feature type="active site" evidence="9">
    <location>
        <position position="143"/>
    </location>
</feature>
<comment type="function">
    <text evidence="9 10">This protein specifically catalyzes the removal of signal peptides from prolipoproteins.</text>
</comment>
<keyword evidence="2 9" id="KW-1003">Cell membrane</keyword>
<dbReference type="EC" id="3.4.23.36" evidence="9"/>
<comment type="subcellular location">
    <subcellularLocation>
        <location evidence="9">Cell membrane</location>
        <topology evidence="9">Multi-pass membrane protein</topology>
    </subcellularLocation>
</comment>
<organism evidence="12 13">
    <name type="scientific">Mucilaginibacter ginsenosidivorans</name>
    <dbReference type="NCBI Taxonomy" id="398053"/>
    <lineage>
        <taxon>Bacteria</taxon>
        <taxon>Pseudomonadati</taxon>
        <taxon>Bacteroidota</taxon>
        <taxon>Sphingobacteriia</taxon>
        <taxon>Sphingobacteriales</taxon>
        <taxon>Sphingobacteriaceae</taxon>
        <taxon>Mucilaginibacter</taxon>
    </lineage>
</organism>
<evidence type="ECO:0000256" key="1">
    <source>
        <dbReference type="ARBA" id="ARBA00006139"/>
    </source>
</evidence>
<evidence type="ECO:0000256" key="10">
    <source>
        <dbReference type="RuleBase" id="RU000594"/>
    </source>
</evidence>
<dbReference type="GO" id="GO:0005886">
    <property type="term" value="C:plasma membrane"/>
    <property type="evidence" value="ECO:0007669"/>
    <property type="project" value="UniProtKB-SubCell"/>
</dbReference>
<evidence type="ECO:0000256" key="5">
    <source>
        <dbReference type="ARBA" id="ARBA00022750"/>
    </source>
</evidence>
<feature type="active site" evidence="9">
    <location>
        <position position="125"/>
    </location>
</feature>
<keyword evidence="8 9" id="KW-0472">Membrane</keyword>
<gene>
    <name evidence="9 12" type="primary">lspA</name>
    <name evidence="12" type="ORF">FRZ54_10155</name>
</gene>
<dbReference type="Pfam" id="PF01252">
    <property type="entry name" value="Peptidase_A8"/>
    <property type="match status" value="1"/>
</dbReference>
<name>A0A5B8UV42_9SPHI</name>
<dbReference type="PANTHER" id="PTHR33695:SF1">
    <property type="entry name" value="LIPOPROTEIN SIGNAL PEPTIDASE"/>
    <property type="match status" value="1"/>
</dbReference>
<protein>
    <recommendedName>
        <fullName evidence="9">Lipoprotein signal peptidase</fullName>
        <ecNumber evidence="9">3.4.23.36</ecNumber>
    </recommendedName>
    <alternativeName>
        <fullName evidence="9">Prolipoprotein signal peptidase</fullName>
    </alternativeName>
    <alternativeName>
        <fullName evidence="9">Signal peptidase II</fullName>
        <shortName evidence="9">SPase II</shortName>
    </alternativeName>
</protein>
<sequence length="174" mass="19459">MKNSMKVWLFCLSSVLFIGCDQVTKRLAKQHLMFREPITYLHKTIILEYVENTGAALSLGDNLSKPVSFWLLSIGPLVCLVALFIYVMRKIHEFNRLKLFSFSLILAGGLGNIIDRLAHDRHVTDFMNVGINNFRTGIFNVADMCVTAGVIGLLIATYTDKPKPVQADQPAAVE</sequence>
<dbReference type="PROSITE" id="PS00855">
    <property type="entry name" value="SPASE_II"/>
    <property type="match status" value="1"/>
</dbReference>
<dbReference type="EMBL" id="CP042436">
    <property type="protein sequence ID" value="QEC62924.1"/>
    <property type="molecule type" value="Genomic_DNA"/>
</dbReference>
<feature type="transmembrane region" description="Helical" evidence="9">
    <location>
        <begin position="67"/>
        <end position="87"/>
    </location>
</feature>
<dbReference type="PRINTS" id="PR00781">
    <property type="entry name" value="LIPOSIGPTASE"/>
</dbReference>
<keyword evidence="3 9" id="KW-0645">Protease</keyword>
<evidence type="ECO:0000256" key="6">
    <source>
        <dbReference type="ARBA" id="ARBA00022801"/>
    </source>
</evidence>
<evidence type="ECO:0000256" key="7">
    <source>
        <dbReference type="ARBA" id="ARBA00022989"/>
    </source>
</evidence>
<dbReference type="UniPathway" id="UPA00665"/>
<dbReference type="OrthoDB" id="9810259at2"/>
<evidence type="ECO:0000256" key="8">
    <source>
        <dbReference type="ARBA" id="ARBA00023136"/>
    </source>
</evidence>
<keyword evidence="13" id="KW-1185">Reference proteome</keyword>
<dbReference type="PANTHER" id="PTHR33695">
    <property type="entry name" value="LIPOPROTEIN SIGNAL PEPTIDASE"/>
    <property type="match status" value="1"/>
</dbReference>
<keyword evidence="5 9" id="KW-0064">Aspartyl protease</keyword>
<comment type="similarity">
    <text evidence="1 9 11">Belongs to the peptidase A8 family.</text>
</comment>
<evidence type="ECO:0000313" key="12">
    <source>
        <dbReference type="EMBL" id="QEC62924.1"/>
    </source>
</evidence>
<evidence type="ECO:0000313" key="13">
    <source>
        <dbReference type="Proteomes" id="UP000321479"/>
    </source>
</evidence>
<keyword evidence="6 9" id="KW-0378">Hydrolase</keyword>
<comment type="catalytic activity">
    <reaction evidence="9 10">
        <text>Release of signal peptides from bacterial membrane prolipoproteins. Hydrolyzes -Xaa-Yaa-Zaa-|-(S,diacylglyceryl)Cys-, in which Xaa is hydrophobic (preferably Leu), and Yaa (Ala or Ser) and Zaa (Gly or Ala) have small, neutral side chains.</text>
        <dbReference type="EC" id="3.4.23.36"/>
    </reaction>
</comment>
<comment type="pathway">
    <text evidence="9">Protein modification; lipoprotein biosynthesis (signal peptide cleavage).</text>
</comment>
<evidence type="ECO:0000256" key="3">
    <source>
        <dbReference type="ARBA" id="ARBA00022670"/>
    </source>
</evidence>
<evidence type="ECO:0000256" key="4">
    <source>
        <dbReference type="ARBA" id="ARBA00022692"/>
    </source>
</evidence>
<dbReference type="KEGG" id="mgin:FRZ54_10155"/>